<dbReference type="AlphaFoldDB" id="U2MN68"/>
<dbReference type="Proteomes" id="UP000017023">
    <property type="component" value="Unassembled WGS sequence"/>
</dbReference>
<sequence>MTIRDIMTTDGLCAWGILQYMRGYKPFVTMILKETNFENVLK</sequence>
<gene>
    <name evidence="1" type="ORF">HMPREF9145_2072</name>
</gene>
<proteinExistence type="predicted"/>
<dbReference type="PATRIC" id="fig|1395125.3.peg.1348"/>
<reference evidence="1 2" key="1">
    <citation type="submission" date="2013-08" db="EMBL/GenBank/DDBJ databases">
        <authorList>
            <person name="Durkin A.S."/>
            <person name="Haft D.R."/>
            <person name="McCorrison J."/>
            <person name="Torralba M."/>
            <person name="Gillis M."/>
            <person name="Haft D.H."/>
            <person name="Methe B."/>
            <person name="Sutton G."/>
            <person name="Nelson K.E."/>
        </authorList>
    </citation>
    <scope>NUCLEOTIDE SEQUENCE [LARGE SCALE GENOMIC DNA]</scope>
    <source>
        <strain evidence="1 2">F0493</strain>
    </source>
</reference>
<evidence type="ECO:0000313" key="1">
    <source>
        <dbReference type="EMBL" id="ERK00724.1"/>
    </source>
</evidence>
<name>U2MN68_9BACT</name>
<comment type="caution">
    <text evidence="1">The sequence shown here is derived from an EMBL/GenBank/DDBJ whole genome shotgun (WGS) entry which is preliminary data.</text>
</comment>
<protein>
    <submittedName>
        <fullName evidence="1">Uncharacterized protein</fullName>
    </submittedName>
</protein>
<organism evidence="1 2">
    <name type="scientific">Segatella salivae F0493</name>
    <dbReference type="NCBI Taxonomy" id="1395125"/>
    <lineage>
        <taxon>Bacteria</taxon>
        <taxon>Pseudomonadati</taxon>
        <taxon>Bacteroidota</taxon>
        <taxon>Bacteroidia</taxon>
        <taxon>Bacteroidales</taxon>
        <taxon>Prevotellaceae</taxon>
        <taxon>Segatella</taxon>
    </lineage>
</organism>
<dbReference type="EMBL" id="AWGW01000019">
    <property type="protein sequence ID" value="ERK00724.1"/>
    <property type="molecule type" value="Genomic_DNA"/>
</dbReference>
<evidence type="ECO:0000313" key="2">
    <source>
        <dbReference type="Proteomes" id="UP000017023"/>
    </source>
</evidence>
<accession>U2MN68</accession>